<dbReference type="InterPro" id="IPR035952">
    <property type="entry name" value="Rhomboid-like_sf"/>
</dbReference>
<gene>
    <name evidence="6" type="ORF">GMRT_14283</name>
</gene>
<keyword evidence="2 5" id="KW-0812">Transmembrane</keyword>
<reference evidence="6 7" key="1">
    <citation type="submission" date="2019-05" db="EMBL/GenBank/DDBJ databases">
        <title>The compact genome of Giardia muris reveals important steps in the evolution of intestinal protozoan parasites.</title>
        <authorList>
            <person name="Xu F."/>
            <person name="Jimenez-Gonzalez A."/>
            <person name="Einarsson E."/>
            <person name="Astvaldsson A."/>
            <person name="Peirasmaki D."/>
            <person name="Eckmann L."/>
            <person name="Andersson J.O."/>
            <person name="Svard S.G."/>
            <person name="Jerlstrom-Hultqvist J."/>
        </authorList>
    </citation>
    <scope>NUCLEOTIDE SEQUENCE [LARGE SCALE GENOMIC DNA]</scope>
    <source>
        <strain evidence="6 7">Roberts-Thomson</strain>
    </source>
</reference>
<evidence type="ECO:0000256" key="3">
    <source>
        <dbReference type="ARBA" id="ARBA00022989"/>
    </source>
</evidence>
<accession>A0A4Z1SWS1</accession>
<protein>
    <recommendedName>
        <fullName evidence="8">Peptidase S54 rhomboid domain-containing protein</fullName>
    </recommendedName>
</protein>
<evidence type="ECO:0000256" key="5">
    <source>
        <dbReference type="SAM" id="Phobius"/>
    </source>
</evidence>
<dbReference type="GO" id="GO:0016020">
    <property type="term" value="C:membrane"/>
    <property type="evidence" value="ECO:0007669"/>
    <property type="project" value="UniProtKB-SubCell"/>
</dbReference>
<comment type="subcellular location">
    <subcellularLocation>
        <location evidence="1">Membrane</location>
        <topology evidence="1">Multi-pass membrane protein</topology>
    </subcellularLocation>
</comment>
<dbReference type="OrthoDB" id="10251378at2759"/>
<dbReference type="SUPFAM" id="SSF144091">
    <property type="entry name" value="Rhomboid-like"/>
    <property type="match status" value="1"/>
</dbReference>
<keyword evidence="7" id="KW-1185">Reference proteome</keyword>
<evidence type="ECO:0000313" key="7">
    <source>
        <dbReference type="Proteomes" id="UP000315496"/>
    </source>
</evidence>
<dbReference type="Gene3D" id="1.20.1540.10">
    <property type="entry name" value="Rhomboid-like"/>
    <property type="match status" value="1"/>
</dbReference>
<evidence type="ECO:0000256" key="2">
    <source>
        <dbReference type="ARBA" id="ARBA00022692"/>
    </source>
</evidence>
<dbReference type="AlphaFoldDB" id="A0A4Z1SWS1"/>
<comment type="caution">
    <text evidence="6">The sequence shown here is derived from an EMBL/GenBank/DDBJ whole genome shotgun (WGS) entry which is preliminary data.</text>
</comment>
<dbReference type="VEuPathDB" id="GiardiaDB:GMRT_14283"/>
<feature type="transmembrane region" description="Helical" evidence="5">
    <location>
        <begin position="56"/>
        <end position="81"/>
    </location>
</feature>
<keyword evidence="4 5" id="KW-0472">Membrane</keyword>
<feature type="transmembrane region" description="Helical" evidence="5">
    <location>
        <begin position="93"/>
        <end position="114"/>
    </location>
</feature>
<keyword evidence="3 5" id="KW-1133">Transmembrane helix</keyword>
<evidence type="ECO:0000256" key="1">
    <source>
        <dbReference type="ARBA" id="ARBA00004141"/>
    </source>
</evidence>
<sequence length="235" mass="26561">MNEHFFGGPFINSRPAFASLGIILLVVLMSICSVLFEFSSLLMLNPSLLITRKQWWRVFTTPLITTHPDAMYLLLYMLYIGRTYEEKVGVLEYLNLIFISYLFSILISVGLSFWPYFGDMYIVHASFTLGAASCVAAIVTNWNRWKSFALRRVPIMESTGPILVLFLAASNRLAIEALTYVIGGVLSGLLVVYRIPGFNWRCCCRGLRVNRRHATDVSNIPAETSDSPNLTNREV</sequence>
<feature type="transmembrane region" description="Helical" evidence="5">
    <location>
        <begin position="154"/>
        <end position="171"/>
    </location>
</feature>
<feature type="transmembrane region" description="Helical" evidence="5">
    <location>
        <begin position="177"/>
        <end position="195"/>
    </location>
</feature>
<name>A0A4Z1SWS1_GIAMU</name>
<evidence type="ECO:0000256" key="4">
    <source>
        <dbReference type="ARBA" id="ARBA00023136"/>
    </source>
</evidence>
<organism evidence="6 7">
    <name type="scientific">Giardia muris</name>
    <dbReference type="NCBI Taxonomy" id="5742"/>
    <lineage>
        <taxon>Eukaryota</taxon>
        <taxon>Metamonada</taxon>
        <taxon>Diplomonadida</taxon>
        <taxon>Hexamitidae</taxon>
        <taxon>Giardiinae</taxon>
        <taxon>Giardia</taxon>
    </lineage>
</organism>
<evidence type="ECO:0000313" key="6">
    <source>
        <dbReference type="EMBL" id="TNJ30176.1"/>
    </source>
</evidence>
<evidence type="ECO:0008006" key="8">
    <source>
        <dbReference type="Google" id="ProtNLM"/>
    </source>
</evidence>
<feature type="transmembrane region" description="Helical" evidence="5">
    <location>
        <begin position="120"/>
        <end position="142"/>
    </location>
</feature>
<feature type="transmembrane region" description="Helical" evidence="5">
    <location>
        <begin position="16"/>
        <end position="36"/>
    </location>
</feature>
<dbReference type="EMBL" id="VDLU01000001">
    <property type="protein sequence ID" value="TNJ30176.1"/>
    <property type="molecule type" value="Genomic_DNA"/>
</dbReference>
<dbReference type="Proteomes" id="UP000315496">
    <property type="component" value="Chromosome 1"/>
</dbReference>
<proteinExistence type="predicted"/>